<organism evidence="2 3">
    <name type="scientific">Corynebacterium phage EmiRose</name>
    <dbReference type="NCBI Taxonomy" id="2565372"/>
    <lineage>
        <taxon>Viruses</taxon>
        <taxon>Duplodnaviria</taxon>
        <taxon>Heunggongvirae</taxon>
        <taxon>Uroviricota</taxon>
        <taxon>Caudoviricetes</taxon>
        <taxon>Emirosevirus</taxon>
        <taxon>Emirosevirus emirose</taxon>
    </lineage>
</organism>
<dbReference type="Proteomes" id="UP000427166">
    <property type="component" value="Segment"/>
</dbReference>
<feature type="region of interest" description="Disordered" evidence="1">
    <location>
        <begin position="428"/>
        <end position="462"/>
    </location>
</feature>
<dbReference type="RefSeq" id="YP_010754270.1">
    <property type="nucleotide sequence ID" value="NC_073458.1"/>
</dbReference>
<evidence type="ECO:0000313" key="3">
    <source>
        <dbReference type="Proteomes" id="UP000427166"/>
    </source>
</evidence>
<dbReference type="EMBL" id="MN586033">
    <property type="protein sequence ID" value="QGJ94136.1"/>
    <property type="molecule type" value="Genomic_DNA"/>
</dbReference>
<evidence type="ECO:0000313" key="2">
    <source>
        <dbReference type="EMBL" id="QGJ94136.1"/>
    </source>
</evidence>
<sequence>MLTPVEVRAIVDELKPDLDKQRQETIAVDSWIRPDLVTGFTVPPRASKEHRNLAKLSRTPWLGLVVTNVTQAMYVDSVVTEEGPNQDLWRIWANNDMGRVQIANHRAMVSYGQSFGVVTPAELDGVDTARIRCLSPARMACKWEDAATDVYPLAAIEAVNSKAGCTTFRVYAPGYIYTVDTEQPGAWFAEPVQHSLEVCPVVRFSNQLSLDGHVTGEVTPFIPTAARINKTAYDRLLAQHFNSWKVRTIAGIDMPSDEENPENDPALIEQAKIKLSQEDLLVSEDVDTKFGTLDGTSLDTFVTAWRSDIEALAAVSQTPAHALTGMLVNLSPEALAAARSPLTQKVWERQVSAGASYARLLRLAASLAGMGEIAADPLVRVTWQDLEIRSMSQAVDALGKAAQMLGIPKQALWNRIPGVERSDVEEWERLADEEAENDPLKAVLRGHSSQSADSAGDTGGEV</sequence>
<proteinExistence type="predicted"/>
<dbReference type="GeneID" id="80018857"/>
<evidence type="ECO:0000256" key="1">
    <source>
        <dbReference type="SAM" id="MobiDB-lite"/>
    </source>
</evidence>
<reference evidence="2 3" key="1">
    <citation type="submission" date="2019-10" db="EMBL/GenBank/DDBJ databases">
        <authorList>
            <person name="Davis E.R."/>
            <person name="Mohamed A."/>
            <person name="Ilzat A."/>
            <person name="Sivanathan V."/>
            <person name="Garlena R.A."/>
            <person name="Russell D.A."/>
            <person name="Pope W.H."/>
            <person name="Jacobs-Sera D."/>
            <person name="Hatfull G.F."/>
        </authorList>
    </citation>
    <scope>NUCLEOTIDE SEQUENCE [LARGE SCALE GENOMIC DNA]</scope>
</reference>
<accession>A0A649VNX4</accession>
<gene>
    <name evidence="2" type="primary">3</name>
    <name evidence="2" type="ORF">SEA_EMIROSE_3</name>
</gene>
<protein>
    <submittedName>
        <fullName evidence="2">Portal protein</fullName>
    </submittedName>
</protein>
<dbReference type="Pfam" id="PF05133">
    <property type="entry name" value="SPP1_portal"/>
    <property type="match status" value="1"/>
</dbReference>
<dbReference type="KEGG" id="vg:80018857"/>
<name>A0A649VNX4_9CAUD</name>
<keyword evidence="3" id="KW-1185">Reference proteome</keyword>
<dbReference type="InterPro" id="IPR021145">
    <property type="entry name" value="Portal_protein_SPP1_Gp6-like"/>
</dbReference>